<dbReference type="AlphaFoldDB" id="A0A565BE01"/>
<organism evidence="1 2">
    <name type="scientific">Arabis nemorensis</name>
    <dbReference type="NCBI Taxonomy" id="586526"/>
    <lineage>
        <taxon>Eukaryota</taxon>
        <taxon>Viridiplantae</taxon>
        <taxon>Streptophyta</taxon>
        <taxon>Embryophyta</taxon>
        <taxon>Tracheophyta</taxon>
        <taxon>Spermatophyta</taxon>
        <taxon>Magnoliopsida</taxon>
        <taxon>eudicotyledons</taxon>
        <taxon>Gunneridae</taxon>
        <taxon>Pentapetalae</taxon>
        <taxon>rosids</taxon>
        <taxon>malvids</taxon>
        <taxon>Brassicales</taxon>
        <taxon>Brassicaceae</taxon>
        <taxon>Arabideae</taxon>
        <taxon>Arabis</taxon>
    </lineage>
</organism>
<dbReference type="OrthoDB" id="1106980at2759"/>
<reference evidence="1" key="1">
    <citation type="submission" date="2019-07" db="EMBL/GenBank/DDBJ databases">
        <authorList>
            <person name="Dittberner H."/>
        </authorList>
    </citation>
    <scope>NUCLEOTIDE SEQUENCE [LARGE SCALE GENOMIC DNA]</scope>
</reference>
<name>A0A565BE01_9BRAS</name>
<proteinExistence type="predicted"/>
<comment type="caution">
    <text evidence="1">The sequence shown here is derived from an EMBL/GenBank/DDBJ whole genome shotgun (WGS) entry which is preliminary data.</text>
</comment>
<evidence type="ECO:0000313" key="1">
    <source>
        <dbReference type="EMBL" id="VVA99584.1"/>
    </source>
</evidence>
<protein>
    <submittedName>
        <fullName evidence="1">Uncharacterized protein</fullName>
    </submittedName>
</protein>
<dbReference type="EMBL" id="CABITT030000003">
    <property type="protein sequence ID" value="VVA99584.1"/>
    <property type="molecule type" value="Genomic_DNA"/>
</dbReference>
<sequence>MTSPHSILTRLPGSASTYPVSTSQAVAFAFSGAPTACRYLGVFVPSRATWNIIPVKSCPADFARPVLMTEHEGDIFVMYTLGIRYQPVFKLNLERKIWEEKRELGGLTVFASYPTSLTRAGLSAEEKSMINERFGSNYFLANDKSFIRPRWGAGWSRRIAWVDPPQNVNL</sequence>
<keyword evidence="2" id="KW-1185">Reference proteome</keyword>
<accession>A0A565BE01</accession>
<gene>
    <name evidence="1" type="ORF">ANE_LOCUS10029</name>
</gene>
<dbReference type="Proteomes" id="UP000489600">
    <property type="component" value="Unassembled WGS sequence"/>
</dbReference>
<evidence type="ECO:0000313" key="2">
    <source>
        <dbReference type="Proteomes" id="UP000489600"/>
    </source>
</evidence>